<dbReference type="PATRIC" id="fig|342002.3.peg.4285"/>
<reference evidence="2" key="2">
    <citation type="submission" date="2015-04" db="EMBL/GenBank/DDBJ databases">
        <title>Genome sequence of Mycobacterium arupense strain GUC1.</title>
        <authorList>
            <person name="Greninger A.L."/>
            <person name="Cunningham G."/>
            <person name="Chiu C.Y."/>
            <person name="Miller S."/>
        </authorList>
    </citation>
    <scope>NUCLEOTIDE SEQUENCE</scope>
    <source>
        <strain evidence="2">GUC1</strain>
    </source>
</reference>
<feature type="region of interest" description="Disordered" evidence="1">
    <location>
        <begin position="69"/>
        <end position="89"/>
    </location>
</feature>
<evidence type="ECO:0000313" key="4">
    <source>
        <dbReference type="EMBL" id="TXI59984.1"/>
    </source>
</evidence>
<dbReference type="Proteomes" id="UP000034416">
    <property type="component" value="Unassembled WGS sequence"/>
</dbReference>
<keyword evidence="4" id="KW-0238">DNA-binding</keyword>
<dbReference type="OrthoDB" id="4571489at2"/>
<organism evidence="2 5">
    <name type="scientific">Mycolicibacter arupensis</name>
    <dbReference type="NCBI Taxonomy" id="342002"/>
    <lineage>
        <taxon>Bacteria</taxon>
        <taxon>Bacillati</taxon>
        <taxon>Actinomycetota</taxon>
        <taxon>Actinomycetes</taxon>
        <taxon>Mycobacteriales</taxon>
        <taxon>Mycobacteriaceae</taxon>
        <taxon>Mycolicibacter</taxon>
    </lineage>
</organism>
<dbReference type="Proteomes" id="UP000192327">
    <property type="component" value="Unassembled WGS sequence"/>
</dbReference>
<dbReference type="EMBL" id="SSGD01000008">
    <property type="protein sequence ID" value="TXI59984.1"/>
    <property type="molecule type" value="Genomic_DNA"/>
</dbReference>
<reference evidence="3 6" key="3">
    <citation type="submission" date="2016-12" db="EMBL/GenBank/DDBJ databases">
        <title>The new phylogeny of genus Mycobacterium.</title>
        <authorList>
            <person name="Tortoli E."/>
            <person name="Trovato A."/>
            <person name="Cirillo D.M."/>
        </authorList>
    </citation>
    <scope>NUCLEOTIDE SEQUENCE [LARGE SCALE GENOMIC DNA]</scope>
    <source>
        <strain evidence="3 6">DSM 44942</strain>
    </source>
</reference>
<evidence type="ECO:0000313" key="2">
    <source>
        <dbReference type="EMBL" id="KKB97007.1"/>
    </source>
</evidence>
<reference evidence="5" key="1">
    <citation type="submission" date="2015-04" db="EMBL/GenBank/DDBJ databases">
        <title>Genome sequence of Mycobacterium arupense GUC1.</title>
        <authorList>
            <person name="Greninger A.L."/>
            <person name="Cunningham G."/>
            <person name="Chiu C.Y."/>
            <person name="Miller S."/>
        </authorList>
    </citation>
    <scope>NUCLEOTIDE SEQUENCE [LARGE SCALE GENOMIC DNA]</scope>
    <source>
        <strain evidence="5">GUC1</strain>
    </source>
</reference>
<dbReference type="EMBL" id="MVHH01000114">
    <property type="protein sequence ID" value="OQZ90237.1"/>
    <property type="molecule type" value="Genomic_DNA"/>
</dbReference>
<dbReference type="GO" id="GO:0003677">
    <property type="term" value="F:DNA binding"/>
    <property type="evidence" value="ECO:0007669"/>
    <property type="project" value="UniProtKB-KW"/>
</dbReference>
<comment type="caution">
    <text evidence="2">The sequence shown here is derived from an EMBL/GenBank/DDBJ whole genome shotgun (WGS) entry which is preliminary data.</text>
</comment>
<evidence type="ECO:0000313" key="3">
    <source>
        <dbReference type="EMBL" id="OQZ90237.1"/>
    </source>
</evidence>
<protein>
    <submittedName>
        <fullName evidence="4">DNA-binding protein</fullName>
    </submittedName>
</protein>
<dbReference type="EMBL" id="LASW01000220">
    <property type="protein sequence ID" value="KKB97007.1"/>
    <property type="molecule type" value="Genomic_DNA"/>
</dbReference>
<proteinExistence type="predicted"/>
<dbReference type="RefSeq" id="WP_046191543.1">
    <property type="nucleotide sequence ID" value="NZ_JACKUJ010000034.1"/>
</dbReference>
<name>A0A0F5MSH5_9MYCO</name>
<evidence type="ECO:0000313" key="6">
    <source>
        <dbReference type="Proteomes" id="UP000192327"/>
    </source>
</evidence>
<evidence type="ECO:0000313" key="7">
    <source>
        <dbReference type="Proteomes" id="UP000321797"/>
    </source>
</evidence>
<keyword evidence="6" id="KW-1185">Reference proteome</keyword>
<dbReference type="AlphaFoldDB" id="A0A0F5MSH5"/>
<dbReference type="Proteomes" id="UP000321797">
    <property type="component" value="Unassembled WGS sequence"/>
</dbReference>
<reference evidence="4 7" key="4">
    <citation type="submission" date="2018-09" db="EMBL/GenBank/DDBJ databases">
        <title>Metagenome Assembled Genomes from an Advanced Water Purification Facility.</title>
        <authorList>
            <person name="Stamps B.W."/>
            <person name="Spear J.R."/>
        </authorList>
    </citation>
    <scope>NUCLEOTIDE SEQUENCE [LARGE SCALE GENOMIC DNA]</scope>
    <source>
        <strain evidence="4">Bin_29_2</strain>
    </source>
</reference>
<evidence type="ECO:0000313" key="5">
    <source>
        <dbReference type="Proteomes" id="UP000034416"/>
    </source>
</evidence>
<sequence>MDEQPERHKTYSLAEVAELVLPPEMKDPERWLRRHLNAGDIRGYKTGRIWRMTQAHLDWLLDHLSNSVKEPAPAAEPNQPGGPVSIFEGMSKRAQARILRHQASGGN</sequence>
<gene>
    <name evidence="3" type="ORF">BST15_20765</name>
    <name evidence="4" type="ORF">E6Q54_01580</name>
    <name evidence="2" type="ORF">WR43_20950</name>
</gene>
<dbReference type="STRING" id="342002.BST15_20765"/>
<accession>A0A0F5MSH5</accession>
<evidence type="ECO:0000256" key="1">
    <source>
        <dbReference type="SAM" id="MobiDB-lite"/>
    </source>
</evidence>